<gene>
    <name evidence="3" type="ORF">B0A54_01556</name>
</gene>
<protein>
    <recommendedName>
        <fullName evidence="5">Methyltransferase</fullName>
    </recommendedName>
</protein>
<dbReference type="Proteomes" id="UP000310066">
    <property type="component" value="Unassembled WGS sequence"/>
</dbReference>
<comment type="similarity">
    <text evidence="2">Belongs to the asaB hydroxylase/desaturase family.</text>
</comment>
<organism evidence="3 4">
    <name type="scientific">Friedmanniomyces endolithicus</name>
    <dbReference type="NCBI Taxonomy" id="329885"/>
    <lineage>
        <taxon>Eukaryota</taxon>
        <taxon>Fungi</taxon>
        <taxon>Dikarya</taxon>
        <taxon>Ascomycota</taxon>
        <taxon>Pezizomycotina</taxon>
        <taxon>Dothideomycetes</taxon>
        <taxon>Dothideomycetidae</taxon>
        <taxon>Mycosphaerellales</taxon>
        <taxon>Teratosphaeriaceae</taxon>
        <taxon>Friedmanniomyces</taxon>
    </lineage>
</organism>
<proteinExistence type="inferred from homology"/>
<evidence type="ECO:0000256" key="2">
    <source>
        <dbReference type="ARBA" id="ARBA00023604"/>
    </source>
</evidence>
<comment type="caution">
    <text evidence="3">The sequence shown here is derived from an EMBL/GenBank/DDBJ whole genome shotgun (WGS) entry which is preliminary data.</text>
</comment>
<dbReference type="NCBIfam" id="NF041278">
    <property type="entry name" value="CmcJ_NvfI_EfuI"/>
    <property type="match status" value="1"/>
</dbReference>
<dbReference type="STRING" id="329885.A0A4U0VG84"/>
<dbReference type="PANTHER" id="PTHR34598">
    <property type="entry name" value="BLL6449 PROTEIN"/>
    <property type="match status" value="1"/>
</dbReference>
<dbReference type="PANTHER" id="PTHR34598:SF3">
    <property type="entry name" value="OXIDOREDUCTASE AN1597"/>
    <property type="match status" value="1"/>
</dbReference>
<sequence length="214" mass="24733">MPLSHFDADAVEREYPGHVEEIVRELVGSNAEVVMFDWRLRTSDRNHSAFRLGKEYDPNNRGLYINPVRTVHIDQSADGAVKRVRHHLAERADQLLQGRLRVLNLWRPLRYPVQDYPLAVCDATTISSELLVKAAYIREDYHGESLYPLQSDQYKWYYLSNQRSDEVLIFKSYDSSASAKARYCPHASFENPFAQADAPCRESIEARVLVFTPE</sequence>
<dbReference type="AlphaFoldDB" id="A0A4U0VG84"/>
<accession>A0A4U0VG84</accession>
<name>A0A4U0VG84_9PEZI</name>
<evidence type="ECO:0000313" key="3">
    <source>
        <dbReference type="EMBL" id="TKA48064.1"/>
    </source>
</evidence>
<dbReference type="EMBL" id="NAJP01000004">
    <property type="protein sequence ID" value="TKA48064.1"/>
    <property type="molecule type" value="Genomic_DNA"/>
</dbReference>
<evidence type="ECO:0000256" key="1">
    <source>
        <dbReference type="ARBA" id="ARBA00023002"/>
    </source>
</evidence>
<reference evidence="3 4" key="1">
    <citation type="submission" date="2017-03" db="EMBL/GenBank/DDBJ databases">
        <title>Genomes of endolithic fungi from Antarctica.</title>
        <authorList>
            <person name="Coleine C."/>
            <person name="Masonjones S."/>
            <person name="Stajich J.E."/>
        </authorList>
    </citation>
    <scope>NUCLEOTIDE SEQUENCE [LARGE SCALE GENOMIC DNA]</scope>
    <source>
        <strain evidence="3 4">CCFEE 5311</strain>
    </source>
</reference>
<dbReference type="OrthoDB" id="412788at2759"/>
<dbReference type="InterPro" id="IPR044053">
    <property type="entry name" value="AsaB-like"/>
</dbReference>
<dbReference type="GO" id="GO:0016491">
    <property type="term" value="F:oxidoreductase activity"/>
    <property type="evidence" value="ECO:0007669"/>
    <property type="project" value="UniProtKB-KW"/>
</dbReference>
<evidence type="ECO:0000313" key="4">
    <source>
        <dbReference type="Proteomes" id="UP000310066"/>
    </source>
</evidence>
<keyword evidence="1" id="KW-0560">Oxidoreductase</keyword>
<evidence type="ECO:0008006" key="5">
    <source>
        <dbReference type="Google" id="ProtNLM"/>
    </source>
</evidence>